<dbReference type="EMBL" id="AP026074">
    <property type="protein sequence ID" value="BDM74020.1"/>
    <property type="molecule type" value="Genomic_DNA"/>
</dbReference>
<name>A0ABN6R6M0_STRNI</name>
<evidence type="ECO:0000313" key="3">
    <source>
        <dbReference type="EMBL" id="BDM74020.1"/>
    </source>
</evidence>
<keyword evidence="4" id="KW-1185">Reference proteome</keyword>
<dbReference type="Pfam" id="PF04203">
    <property type="entry name" value="Sortase"/>
    <property type="match status" value="1"/>
</dbReference>
<dbReference type="NCBIfam" id="NF033748">
    <property type="entry name" value="class_F_sortase"/>
    <property type="match status" value="1"/>
</dbReference>
<proteinExistence type="predicted"/>
<evidence type="ECO:0000256" key="1">
    <source>
        <dbReference type="ARBA" id="ARBA00022801"/>
    </source>
</evidence>
<sequence length="219" mass="23628">MIRLSPASLPPRTARVVSLFLAVAGIACLVWGWHSHRSAPPPQPPRAESLPRQPDAEAGSRPGPSPLPESEPLRVRIPRTGVDAPLMRLGLDRDRRLDVPPPTDRNLAGWYKDGVTPGDTGTALITGHVDTKTGPAVFYSLGALKQGDTIRVVRKDGRTAVFTVYAVEVFSGTDFPDEKVYGASARPELRVLTCGGGYDRARHEYLGNVVVFARMSAIA</sequence>
<protein>
    <submittedName>
        <fullName evidence="3">Class F sortase</fullName>
    </submittedName>
</protein>
<dbReference type="InterPro" id="IPR042001">
    <property type="entry name" value="Sortase_F"/>
</dbReference>
<reference evidence="3" key="1">
    <citation type="submission" date="2022-06" db="EMBL/GenBank/DDBJ databases">
        <title>Complete genome sequence of Streptomyces nigrescens HEK616.</title>
        <authorList>
            <person name="Asamizu S."/>
            <person name="Onaka H."/>
        </authorList>
    </citation>
    <scope>NUCLEOTIDE SEQUENCE</scope>
    <source>
        <strain evidence="3">HEK616</strain>
        <plasmid evidence="3">SNP1</plasmid>
    </source>
</reference>
<dbReference type="Gene3D" id="2.40.260.10">
    <property type="entry name" value="Sortase"/>
    <property type="match status" value="1"/>
</dbReference>
<dbReference type="CDD" id="cd05829">
    <property type="entry name" value="Sortase_F"/>
    <property type="match status" value="1"/>
</dbReference>
<dbReference type="Proteomes" id="UP001059597">
    <property type="component" value="Plasmid SNP1"/>
</dbReference>
<dbReference type="InterPro" id="IPR023365">
    <property type="entry name" value="Sortase_dom-sf"/>
</dbReference>
<evidence type="ECO:0000256" key="2">
    <source>
        <dbReference type="SAM" id="MobiDB-lite"/>
    </source>
</evidence>
<feature type="region of interest" description="Disordered" evidence="2">
    <location>
        <begin position="37"/>
        <end position="78"/>
    </location>
</feature>
<organism evidence="3 4">
    <name type="scientific">Streptomyces nigrescens</name>
    <dbReference type="NCBI Taxonomy" id="1920"/>
    <lineage>
        <taxon>Bacteria</taxon>
        <taxon>Bacillati</taxon>
        <taxon>Actinomycetota</taxon>
        <taxon>Actinomycetes</taxon>
        <taxon>Kitasatosporales</taxon>
        <taxon>Streptomycetaceae</taxon>
        <taxon>Streptomyces</taxon>
    </lineage>
</organism>
<dbReference type="InterPro" id="IPR005754">
    <property type="entry name" value="Sortase"/>
</dbReference>
<gene>
    <name evidence="3" type="ORF">HEK616_75070</name>
</gene>
<geneLocation type="plasmid" evidence="3 4">
    <name>SNP1</name>
</geneLocation>
<dbReference type="SUPFAM" id="SSF63817">
    <property type="entry name" value="Sortase"/>
    <property type="match status" value="1"/>
</dbReference>
<dbReference type="PROSITE" id="PS51257">
    <property type="entry name" value="PROKAR_LIPOPROTEIN"/>
    <property type="match status" value="1"/>
</dbReference>
<evidence type="ECO:0000313" key="4">
    <source>
        <dbReference type="Proteomes" id="UP001059597"/>
    </source>
</evidence>
<keyword evidence="1" id="KW-0378">Hydrolase</keyword>
<accession>A0ABN6R6M0</accession>
<keyword evidence="3" id="KW-0614">Plasmid</keyword>